<comment type="similarity">
    <text evidence="1">Belongs to the universal ribosomal protein uL2 family.</text>
</comment>
<dbReference type="Gene3D" id="2.30.30.30">
    <property type="match status" value="1"/>
</dbReference>
<dbReference type="GO" id="GO:0002181">
    <property type="term" value="P:cytoplasmic translation"/>
    <property type="evidence" value="ECO:0007669"/>
    <property type="project" value="TreeGrafter"/>
</dbReference>
<dbReference type="SMART" id="SM01383">
    <property type="entry name" value="Ribosomal_L2"/>
    <property type="match status" value="1"/>
</dbReference>
<dbReference type="GeneTree" id="ENSGT00940000153244"/>
<dbReference type="InterPro" id="IPR014722">
    <property type="entry name" value="Rib_uL2_dom2"/>
</dbReference>
<dbReference type="SUPFAM" id="SSF50104">
    <property type="entry name" value="Translation proteins SH3-like domain"/>
    <property type="match status" value="1"/>
</dbReference>
<evidence type="ECO:0000259" key="8">
    <source>
        <dbReference type="SMART" id="SM01383"/>
    </source>
</evidence>
<dbReference type="Bgee" id="ENSCPOG00000036122">
    <property type="expression patterns" value="Expressed in thyroid gland and 9 other cell types or tissues"/>
</dbReference>
<dbReference type="Ensembl" id="ENSCPOT00000037745.1">
    <property type="protein sequence ID" value="ENSCPOP00000026530.1"/>
    <property type="gene ID" value="ENSCPOG00000036122.1"/>
</dbReference>
<evidence type="ECO:0000313" key="10">
    <source>
        <dbReference type="Proteomes" id="UP000005447"/>
    </source>
</evidence>
<dbReference type="FunFam" id="4.10.950.10:FF:000002">
    <property type="entry name" value="60S ribosomal protein L2"/>
    <property type="match status" value="1"/>
</dbReference>
<reference evidence="9" key="2">
    <citation type="submission" date="2025-08" db="UniProtKB">
        <authorList>
            <consortium name="Ensembl"/>
        </authorList>
    </citation>
    <scope>IDENTIFICATION</scope>
    <source>
        <strain evidence="9">2N</strain>
    </source>
</reference>
<evidence type="ECO:0000256" key="1">
    <source>
        <dbReference type="ARBA" id="ARBA00005636"/>
    </source>
</evidence>
<dbReference type="InterPro" id="IPR022669">
    <property type="entry name" value="Ribosomal_uL2_C"/>
</dbReference>
<dbReference type="Pfam" id="PF03947">
    <property type="entry name" value="Ribosomal_L2_C"/>
    <property type="match status" value="1"/>
</dbReference>
<feature type="domain" description="Large ribosomal subunit protein uL2 C-terminal" evidence="7">
    <location>
        <begin position="96"/>
        <end position="219"/>
    </location>
</feature>
<dbReference type="InterPro" id="IPR008991">
    <property type="entry name" value="Translation_prot_SH3-like_sf"/>
</dbReference>
<dbReference type="Gene3D" id="2.40.50.140">
    <property type="entry name" value="Nucleic acid-binding proteins"/>
    <property type="match status" value="1"/>
</dbReference>
<keyword evidence="3" id="KW-0687">Ribonucleoprotein</keyword>
<reference evidence="10" key="1">
    <citation type="journal article" date="2011" name="Nature">
        <title>A high-resolution map of human evolutionary constraint using 29 mammals.</title>
        <authorList>
            <person name="Lindblad-Toh K."/>
            <person name="Garber M."/>
            <person name="Zuk O."/>
            <person name="Lin M.F."/>
            <person name="Parker B.J."/>
            <person name="Washietl S."/>
            <person name="Kheradpour P."/>
            <person name="Ernst J."/>
            <person name="Jordan G."/>
            <person name="Mauceli E."/>
            <person name="Ward L.D."/>
            <person name="Lowe C.B."/>
            <person name="Holloway A.K."/>
            <person name="Clamp M."/>
            <person name="Gnerre S."/>
            <person name="Alfoldi J."/>
            <person name="Beal K."/>
            <person name="Chang J."/>
            <person name="Clawson H."/>
            <person name="Cuff J."/>
            <person name="Di Palma F."/>
            <person name="Fitzgerald S."/>
            <person name="Flicek P."/>
            <person name="Guttman M."/>
            <person name="Hubisz M.J."/>
            <person name="Jaffe D.B."/>
            <person name="Jungreis I."/>
            <person name="Kent W.J."/>
            <person name="Kostka D."/>
            <person name="Lara M."/>
            <person name="Martins A.L."/>
            <person name="Massingham T."/>
            <person name="Moltke I."/>
            <person name="Raney B.J."/>
            <person name="Rasmussen M.D."/>
            <person name="Robinson J."/>
            <person name="Stark A."/>
            <person name="Vilella A.J."/>
            <person name="Wen J."/>
            <person name="Xie X."/>
            <person name="Zody M.C."/>
            <person name="Baldwin J."/>
            <person name="Bloom T."/>
            <person name="Chin C.W."/>
            <person name="Heiman D."/>
            <person name="Nicol R."/>
            <person name="Nusbaum C."/>
            <person name="Young S."/>
            <person name="Wilkinson J."/>
            <person name="Worley K.C."/>
            <person name="Kovar C.L."/>
            <person name="Muzny D.M."/>
            <person name="Gibbs R.A."/>
            <person name="Cree A."/>
            <person name="Dihn H.H."/>
            <person name="Fowler G."/>
            <person name="Jhangiani S."/>
            <person name="Joshi V."/>
            <person name="Lee S."/>
            <person name="Lewis L.R."/>
            <person name="Nazareth L.V."/>
            <person name="Okwuonu G."/>
            <person name="Santibanez J."/>
            <person name="Warren W.C."/>
            <person name="Mardis E.R."/>
            <person name="Weinstock G.M."/>
            <person name="Wilson R.K."/>
            <person name="Delehaunty K."/>
            <person name="Dooling D."/>
            <person name="Fronik C."/>
            <person name="Fulton L."/>
            <person name="Fulton B."/>
            <person name="Graves T."/>
            <person name="Minx P."/>
            <person name="Sodergren E."/>
            <person name="Birney E."/>
            <person name="Margulies E.H."/>
            <person name="Herrero J."/>
            <person name="Green E.D."/>
            <person name="Haussler D."/>
            <person name="Siepel A."/>
            <person name="Goldman N."/>
            <person name="Pollard K.S."/>
            <person name="Pedersen J.S."/>
            <person name="Lander E.S."/>
            <person name="Kellis M."/>
        </authorList>
    </citation>
    <scope>NUCLEOTIDE SEQUENCE [LARGE SCALE GENOMIC DNA]</scope>
    <source>
        <strain evidence="10">2N</strain>
    </source>
</reference>
<dbReference type="GO" id="GO:0003723">
    <property type="term" value="F:RNA binding"/>
    <property type="evidence" value="ECO:0007669"/>
    <property type="project" value="TreeGrafter"/>
</dbReference>
<dbReference type="Pfam" id="PF00181">
    <property type="entry name" value="Ribosomal_L2_N"/>
    <property type="match status" value="1"/>
</dbReference>
<evidence type="ECO:0000256" key="4">
    <source>
        <dbReference type="ARBA" id="ARBA00035242"/>
    </source>
</evidence>
<sequence length="245" mass="26786">MGHVIRGQRKGAGSVFHVHVKHCKGAVRLRAVDFAELHGYIKGIVKDIIHDPGRSAPLTKVVFRDPYQFKKHTELFIAAEGIHMGQFVYCGKKAQLNAGNVLPVGTMPERTTVCCLEEKAGDRVISHNPETKKTRVKLPSGSKKVISSANRAVVGVVADGGRIDKPILKAGRAYHKYKAKRNCWPRVCGVAMNPVEHPFGGGNHQHIGKPSTIHRDAPAGRKVGLIAARRAGRLRGIKTVQEKEN</sequence>
<dbReference type="Gene3D" id="4.10.950.10">
    <property type="entry name" value="Ribosomal protein L2, domain 3"/>
    <property type="match status" value="1"/>
</dbReference>
<dbReference type="InParanoid" id="A0A286XM46"/>
<dbReference type="GO" id="GO:0003735">
    <property type="term" value="F:structural constituent of ribosome"/>
    <property type="evidence" value="ECO:0007669"/>
    <property type="project" value="InterPro"/>
</dbReference>
<protein>
    <recommendedName>
        <fullName evidence="4">Large ribosomal subunit protein uL2</fullName>
    </recommendedName>
    <alternativeName>
        <fullName evidence="5">60S ribosomal protein L8</fullName>
    </alternativeName>
</protein>
<dbReference type="FunFam" id="2.40.50.140:FF:000581">
    <property type="entry name" value="Ribosomal protein L8"/>
    <property type="match status" value="1"/>
</dbReference>
<keyword evidence="10" id="KW-1185">Reference proteome</keyword>
<dbReference type="VEuPathDB" id="HostDB:ENSCPOG00000036122"/>
<organism evidence="9 10">
    <name type="scientific">Cavia porcellus</name>
    <name type="common">Guinea pig</name>
    <dbReference type="NCBI Taxonomy" id="10141"/>
    <lineage>
        <taxon>Eukaryota</taxon>
        <taxon>Metazoa</taxon>
        <taxon>Chordata</taxon>
        <taxon>Craniata</taxon>
        <taxon>Vertebrata</taxon>
        <taxon>Euteleostomi</taxon>
        <taxon>Mammalia</taxon>
        <taxon>Eutheria</taxon>
        <taxon>Euarchontoglires</taxon>
        <taxon>Glires</taxon>
        <taxon>Rodentia</taxon>
        <taxon>Hystricomorpha</taxon>
        <taxon>Caviidae</taxon>
        <taxon>Cavia</taxon>
    </lineage>
</organism>
<dbReference type="SUPFAM" id="SSF50249">
    <property type="entry name" value="Nucleic acid-binding proteins"/>
    <property type="match status" value="1"/>
</dbReference>
<evidence type="ECO:0000256" key="6">
    <source>
        <dbReference type="ARBA" id="ARBA00047039"/>
    </source>
</evidence>
<dbReference type="AlphaFoldDB" id="A0A286XM46"/>
<dbReference type="SMART" id="SM01382">
    <property type="entry name" value="Ribosomal_L2_C"/>
    <property type="match status" value="1"/>
</dbReference>
<evidence type="ECO:0000313" key="9">
    <source>
        <dbReference type="Ensembl" id="ENSCPOP00000026530.1"/>
    </source>
</evidence>
<dbReference type="OMA" id="HPYKFKM"/>
<feature type="domain" description="Large ribosomal subunit protein uL2 RNA-binding" evidence="8">
    <location>
        <begin position="11"/>
        <end position="90"/>
    </location>
</feature>
<evidence type="ECO:0000256" key="3">
    <source>
        <dbReference type="ARBA" id="ARBA00023274"/>
    </source>
</evidence>
<dbReference type="InterPro" id="IPR002171">
    <property type="entry name" value="Ribosomal_uL2"/>
</dbReference>
<evidence type="ECO:0000259" key="7">
    <source>
        <dbReference type="SMART" id="SM01382"/>
    </source>
</evidence>
<dbReference type="PANTHER" id="PTHR13691">
    <property type="entry name" value="RIBOSOMAL PROTEIN L2"/>
    <property type="match status" value="1"/>
</dbReference>
<evidence type="ECO:0000256" key="5">
    <source>
        <dbReference type="ARBA" id="ARBA00035350"/>
    </source>
</evidence>
<dbReference type="InterPro" id="IPR014726">
    <property type="entry name" value="Ribosomal_uL2_dom3"/>
</dbReference>
<dbReference type="InterPro" id="IPR012340">
    <property type="entry name" value="NA-bd_OB-fold"/>
</dbReference>
<reference evidence="9" key="3">
    <citation type="submission" date="2025-09" db="UniProtKB">
        <authorList>
            <consortium name="Ensembl"/>
        </authorList>
    </citation>
    <scope>IDENTIFICATION</scope>
    <source>
        <strain evidence="9">2N</strain>
    </source>
</reference>
<dbReference type="Proteomes" id="UP000005447">
    <property type="component" value="Unassembled WGS sequence"/>
</dbReference>
<comment type="subunit">
    <text evidence="6">Component of the large ribosomal subunit. Interacts with CRY1.</text>
</comment>
<dbReference type="STRING" id="10141.ENSCPOP00000026530"/>
<accession>A0A286XM46</accession>
<dbReference type="PIRSF" id="PIRSF002158">
    <property type="entry name" value="Ribosomal_L2"/>
    <property type="match status" value="1"/>
</dbReference>
<dbReference type="EMBL" id="AAKN02012967">
    <property type="status" value="NOT_ANNOTATED_CDS"/>
    <property type="molecule type" value="Genomic_DNA"/>
</dbReference>
<name>A0A286XM46_CAVPO</name>
<proteinExistence type="inferred from homology"/>
<dbReference type="PANTHER" id="PTHR13691:SF16">
    <property type="entry name" value="LARGE RIBOSOMAL SUBUNIT PROTEIN UL2"/>
    <property type="match status" value="1"/>
</dbReference>
<dbReference type="GO" id="GO:0022625">
    <property type="term" value="C:cytosolic large ribosomal subunit"/>
    <property type="evidence" value="ECO:0007669"/>
    <property type="project" value="TreeGrafter"/>
</dbReference>
<evidence type="ECO:0000256" key="2">
    <source>
        <dbReference type="ARBA" id="ARBA00022980"/>
    </source>
</evidence>
<dbReference type="InterPro" id="IPR022666">
    <property type="entry name" value="Ribosomal_uL2_RNA-bd_dom"/>
</dbReference>
<keyword evidence="2" id="KW-0689">Ribosomal protein</keyword>